<reference evidence="1" key="1">
    <citation type="journal article" date="2014" name="Front. Microbiol.">
        <title>High frequency of phylogenetically diverse reductive dehalogenase-homologous genes in deep subseafloor sedimentary metagenomes.</title>
        <authorList>
            <person name="Kawai M."/>
            <person name="Futagami T."/>
            <person name="Toyoda A."/>
            <person name="Takaki Y."/>
            <person name="Nishi S."/>
            <person name="Hori S."/>
            <person name="Arai W."/>
            <person name="Tsubouchi T."/>
            <person name="Morono Y."/>
            <person name="Uchiyama I."/>
            <person name="Ito T."/>
            <person name="Fujiyama A."/>
            <person name="Inagaki F."/>
            <person name="Takami H."/>
        </authorList>
    </citation>
    <scope>NUCLEOTIDE SEQUENCE</scope>
    <source>
        <strain evidence="1">Expedition CK06-06</strain>
    </source>
</reference>
<evidence type="ECO:0000313" key="1">
    <source>
        <dbReference type="EMBL" id="GAH42612.1"/>
    </source>
</evidence>
<gene>
    <name evidence="1" type="ORF">S03H2_21132</name>
</gene>
<accession>X1FCC6</accession>
<dbReference type="EMBL" id="BARU01011214">
    <property type="protein sequence ID" value="GAH42612.1"/>
    <property type="molecule type" value="Genomic_DNA"/>
</dbReference>
<protein>
    <submittedName>
        <fullName evidence="1">Uncharacterized protein</fullName>
    </submittedName>
</protein>
<sequence>YIEIQRAGPFDSPGRVQVENQFTFEKTVEGTIETETTAGLTVDAWYWKRGRYVGGDGQISAWQYTQHQIETVP</sequence>
<proteinExistence type="predicted"/>
<name>X1FCC6_9ZZZZ</name>
<comment type="caution">
    <text evidence="1">The sequence shown here is derived from an EMBL/GenBank/DDBJ whole genome shotgun (WGS) entry which is preliminary data.</text>
</comment>
<dbReference type="AlphaFoldDB" id="X1FCC6"/>
<feature type="non-terminal residue" evidence="1">
    <location>
        <position position="1"/>
    </location>
</feature>
<organism evidence="1">
    <name type="scientific">marine sediment metagenome</name>
    <dbReference type="NCBI Taxonomy" id="412755"/>
    <lineage>
        <taxon>unclassified sequences</taxon>
        <taxon>metagenomes</taxon>
        <taxon>ecological metagenomes</taxon>
    </lineage>
</organism>